<keyword evidence="19" id="KW-0548">Nucleotidyltransferase</keyword>
<evidence type="ECO:0000256" key="9">
    <source>
        <dbReference type="ARBA" id="ARBA00012523"/>
    </source>
</evidence>
<evidence type="ECO:0000256" key="4">
    <source>
        <dbReference type="ARBA" id="ARBA00003889"/>
    </source>
</evidence>
<proteinExistence type="inferred from homology"/>
<evidence type="ECO:0000256" key="17">
    <source>
        <dbReference type="ARBA" id="ARBA00030571"/>
    </source>
</evidence>
<keyword evidence="15" id="KW-0342">GTP-binding</keyword>
<evidence type="ECO:0000256" key="3">
    <source>
        <dbReference type="ARBA" id="ARBA00001522"/>
    </source>
</evidence>
<dbReference type="GO" id="GO:0016779">
    <property type="term" value="F:nucleotidyltransferase activity"/>
    <property type="evidence" value="ECO:0007669"/>
    <property type="project" value="UniProtKB-KW"/>
</dbReference>
<dbReference type="EC" id="2.7.7.62" evidence="9"/>
<keyword evidence="10" id="KW-0169">Cobalamin biosynthesis</keyword>
<comment type="pathway">
    <text evidence="5">Cofactor biosynthesis; adenosylcobalamin biosynthesis; adenosylcobalamin from cob(II)yrinate a,c-diamide: step 6/7.</text>
</comment>
<dbReference type="PANTHER" id="PTHR34848">
    <property type="match status" value="1"/>
</dbReference>
<comment type="caution">
    <text evidence="19">The sequence shown here is derived from an EMBL/GenBank/DDBJ whole genome shotgun (WGS) entry which is preliminary data.</text>
</comment>
<name>A0ABV8LU87_9ACTN</name>
<comment type="pathway">
    <text evidence="6">Cofactor biosynthesis; adenosylcobalamin biosynthesis; adenosylcobalamin from cob(II)yrinate a,c-diamide: step 5/7.</text>
</comment>
<dbReference type="Proteomes" id="UP001595816">
    <property type="component" value="Unassembled WGS sequence"/>
</dbReference>
<sequence length="609" mass="62381">MAQDLWTAALVLGGIRSGKSDFAEGLATEAAAGGVVRYVATAQTDPADEVWQQRIEAHRARRPAGWTTEELEDPTDLLVALRTAEAGEVLLVDDLGGWATRLLPLTAEERRERIDALGRSVAACAGQVVLVSPEVGLSLVPATESGADFADLVGEINQIVADAADRVALIIAGQTSWLKPAGGPSADGAPARPVSTSQPAQAVEMDVPEVITPVAEPDTAGGALTEPTMALPMIATGLVIQANMELPLPDEEAERDAKARLGALDLPGSGFGKLAKPIRFAAATQRAATPHPWRSVRMMLLYADHEGNIAAGVDVGDSAHWAAQARAGAGPIGLLAARTGATIQVVDAATAGDIEWVDAATPEAVEAGLRHGWRLAEEAVDAGVDLIALGSCGAGADTVAATLISAMTSAELAALLGRRVSADGSVDDNSWMLRCAAARDALNRLREDTVSPKMLLARIGGVDFAIAVGILLGATARRTPVLMDGPVAIASALLARDLAGQVRHWCLLPDAGGDPATLQGADVLGLEPFLDLRLGLGEGASALAALPLIQSAISLAQAADGPEHAGEGLTEPPGVQSVTGRVAAPETADGVPVEETEEKADLDAADGLE</sequence>
<feature type="compositionally biased region" description="Acidic residues" evidence="18">
    <location>
        <begin position="592"/>
        <end position="609"/>
    </location>
</feature>
<dbReference type="Pfam" id="PF02277">
    <property type="entry name" value="DBI_PRT"/>
    <property type="match status" value="1"/>
</dbReference>
<dbReference type="CDD" id="cd00544">
    <property type="entry name" value="CobU"/>
    <property type="match status" value="1"/>
</dbReference>
<protein>
    <recommendedName>
        <fullName evidence="16">Adenosylcobinamide kinase</fullName>
        <ecNumber evidence="8">2.7.1.156</ecNumber>
        <ecNumber evidence="9">2.7.7.62</ecNumber>
    </recommendedName>
    <alternativeName>
        <fullName evidence="17">Adenosylcobinamide-phosphate guanylyltransferase</fullName>
    </alternativeName>
</protein>
<dbReference type="GO" id="GO:0016301">
    <property type="term" value="F:kinase activity"/>
    <property type="evidence" value="ECO:0007669"/>
    <property type="project" value="UniProtKB-KW"/>
</dbReference>
<evidence type="ECO:0000256" key="14">
    <source>
        <dbReference type="ARBA" id="ARBA00022840"/>
    </source>
</evidence>
<feature type="region of interest" description="Disordered" evidence="18">
    <location>
        <begin position="560"/>
        <end position="609"/>
    </location>
</feature>
<organism evidence="19 20">
    <name type="scientific">Hamadaea flava</name>
    <dbReference type="NCBI Taxonomy" id="1742688"/>
    <lineage>
        <taxon>Bacteria</taxon>
        <taxon>Bacillati</taxon>
        <taxon>Actinomycetota</taxon>
        <taxon>Actinomycetes</taxon>
        <taxon>Micromonosporales</taxon>
        <taxon>Micromonosporaceae</taxon>
        <taxon>Hamadaea</taxon>
    </lineage>
</organism>
<comment type="function">
    <text evidence="4">Catalyzes ATP-dependent phosphorylation of adenosylcobinamide and addition of GMP to adenosylcobinamide phosphate.</text>
</comment>
<dbReference type="InterPro" id="IPR003203">
    <property type="entry name" value="CobU/CobP"/>
</dbReference>
<comment type="similarity">
    <text evidence="7">Belongs to the CobU/CobP family.</text>
</comment>
<comment type="catalytic activity">
    <reaction evidence="1">
        <text>adenosylcob(III)inamide + ATP = adenosylcob(III)inamide phosphate + ADP + H(+)</text>
        <dbReference type="Rhea" id="RHEA:15769"/>
        <dbReference type="ChEBI" id="CHEBI:2480"/>
        <dbReference type="ChEBI" id="CHEBI:15378"/>
        <dbReference type="ChEBI" id="CHEBI:30616"/>
        <dbReference type="ChEBI" id="CHEBI:58502"/>
        <dbReference type="ChEBI" id="CHEBI:456216"/>
        <dbReference type="EC" id="2.7.1.156"/>
    </reaction>
</comment>
<keyword evidence="12" id="KW-0547">Nucleotide-binding</keyword>
<evidence type="ECO:0000256" key="18">
    <source>
        <dbReference type="SAM" id="MobiDB-lite"/>
    </source>
</evidence>
<evidence type="ECO:0000256" key="5">
    <source>
        <dbReference type="ARBA" id="ARBA00004692"/>
    </source>
</evidence>
<evidence type="ECO:0000313" key="20">
    <source>
        <dbReference type="Proteomes" id="UP001595816"/>
    </source>
</evidence>
<dbReference type="SUPFAM" id="SSF52540">
    <property type="entry name" value="P-loop containing nucleoside triphosphate hydrolases"/>
    <property type="match status" value="1"/>
</dbReference>
<dbReference type="InterPro" id="IPR003200">
    <property type="entry name" value="Nict_dMeBzImd_PRibTrfase"/>
</dbReference>
<evidence type="ECO:0000256" key="16">
    <source>
        <dbReference type="ARBA" id="ARBA00029570"/>
    </source>
</evidence>
<evidence type="ECO:0000256" key="13">
    <source>
        <dbReference type="ARBA" id="ARBA00022777"/>
    </source>
</evidence>
<dbReference type="Pfam" id="PF02283">
    <property type="entry name" value="CobU"/>
    <property type="match status" value="1"/>
</dbReference>
<dbReference type="Gene3D" id="3.40.50.10210">
    <property type="match status" value="1"/>
</dbReference>
<keyword evidence="14" id="KW-0067">ATP-binding</keyword>
<dbReference type="PANTHER" id="PTHR34848:SF1">
    <property type="entry name" value="BIFUNCTIONAL ADENOSYLCOBALAMIN BIOSYNTHESIS PROTEIN COBU"/>
    <property type="match status" value="1"/>
</dbReference>
<evidence type="ECO:0000256" key="8">
    <source>
        <dbReference type="ARBA" id="ARBA00012016"/>
    </source>
</evidence>
<evidence type="ECO:0000256" key="15">
    <source>
        <dbReference type="ARBA" id="ARBA00023134"/>
    </source>
</evidence>
<dbReference type="SUPFAM" id="SSF52733">
    <property type="entry name" value="Nicotinate mononucleotide:5,6-dimethylbenzimidazole phosphoribosyltransferase (CobT)"/>
    <property type="match status" value="1"/>
</dbReference>
<dbReference type="EC" id="2.7.1.156" evidence="8"/>
<reference evidence="20" key="1">
    <citation type="journal article" date="2019" name="Int. J. Syst. Evol. Microbiol.">
        <title>The Global Catalogue of Microorganisms (GCM) 10K type strain sequencing project: providing services to taxonomists for standard genome sequencing and annotation.</title>
        <authorList>
            <consortium name="The Broad Institute Genomics Platform"/>
            <consortium name="The Broad Institute Genome Sequencing Center for Infectious Disease"/>
            <person name="Wu L."/>
            <person name="Ma J."/>
        </authorList>
    </citation>
    <scope>NUCLEOTIDE SEQUENCE [LARGE SCALE GENOMIC DNA]</scope>
    <source>
        <strain evidence="20">CGMCC 4.7289</strain>
    </source>
</reference>
<keyword evidence="13 19" id="KW-0418">Kinase</keyword>
<dbReference type="InterPro" id="IPR036087">
    <property type="entry name" value="Nict_dMeBzImd_PRibTrfase_sf"/>
</dbReference>
<dbReference type="InterPro" id="IPR027417">
    <property type="entry name" value="P-loop_NTPase"/>
</dbReference>
<evidence type="ECO:0000313" key="19">
    <source>
        <dbReference type="EMBL" id="MFC4134365.1"/>
    </source>
</evidence>
<evidence type="ECO:0000256" key="6">
    <source>
        <dbReference type="ARBA" id="ARBA00005159"/>
    </source>
</evidence>
<comment type="catalytic activity">
    <reaction evidence="2">
        <text>adenosylcob(III)inamide phosphate + GTP + H(+) = adenosylcob(III)inamide-GDP + diphosphate</text>
        <dbReference type="Rhea" id="RHEA:22712"/>
        <dbReference type="ChEBI" id="CHEBI:15378"/>
        <dbReference type="ChEBI" id="CHEBI:33019"/>
        <dbReference type="ChEBI" id="CHEBI:37565"/>
        <dbReference type="ChEBI" id="CHEBI:58502"/>
        <dbReference type="ChEBI" id="CHEBI:60487"/>
        <dbReference type="EC" id="2.7.7.62"/>
    </reaction>
</comment>
<dbReference type="Gene3D" id="3.40.50.300">
    <property type="entry name" value="P-loop containing nucleotide triphosphate hydrolases"/>
    <property type="match status" value="1"/>
</dbReference>
<dbReference type="RefSeq" id="WP_253761473.1">
    <property type="nucleotide sequence ID" value="NZ_JAMZDZ010000001.1"/>
</dbReference>
<accession>A0ABV8LU87</accession>
<dbReference type="EMBL" id="JBHSAY010000015">
    <property type="protein sequence ID" value="MFC4134365.1"/>
    <property type="molecule type" value="Genomic_DNA"/>
</dbReference>
<evidence type="ECO:0000256" key="2">
    <source>
        <dbReference type="ARBA" id="ARBA00000711"/>
    </source>
</evidence>
<evidence type="ECO:0000256" key="1">
    <source>
        <dbReference type="ARBA" id="ARBA00000312"/>
    </source>
</evidence>
<keyword evidence="11" id="KW-0808">Transferase</keyword>
<evidence type="ECO:0000256" key="12">
    <source>
        <dbReference type="ARBA" id="ARBA00022741"/>
    </source>
</evidence>
<evidence type="ECO:0000256" key="11">
    <source>
        <dbReference type="ARBA" id="ARBA00022679"/>
    </source>
</evidence>
<gene>
    <name evidence="19" type="ORF">ACFOZ4_27455</name>
</gene>
<evidence type="ECO:0000256" key="7">
    <source>
        <dbReference type="ARBA" id="ARBA00007490"/>
    </source>
</evidence>
<evidence type="ECO:0000256" key="10">
    <source>
        <dbReference type="ARBA" id="ARBA00022573"/>
    </source>
</evidence>
<comment type="catalytic activity">
    <reaction evidence="3">
        <text>adenosylcob(III)inamide + GTP = adenosylcob(III)inamide phosphate + GDP + H(+)</text>
        <dbReference type="Rhea" id="RHEA:15765"/>
        <dbReference type="ChEBI" id="CHEBI:2480"/>
        <dbReference type="ChEBI" id="CHEBI:15378"/>
        <dbReference type="ChEBI" id="CHEBI:37565"/>
        <dbReference type="ChEBI" id="CHEBI:58189"/>
        <dbReference type="ChEBI" id="CHEBI:58502"/>
        <dbReference type="EC" id="2.7.1.156"/>
    </reaction>
</comment>
<keyword evidence="20" id="KW-1185">Reference proteome</keyword>